<evidence type="ECO:0000256" key="4">
    <source>
        <dbReference type="PIRSR" id="PIRSR000097-1"/>
    </source>
</evidence>
<evidence type="ECO:0000259" key="7">
    <source>
        <dbReference type="Pfam" id="PF00248"/>
    </source>
</evidence>
<feature type="site" description="Lowers pKa of active site Tyr" evidence="6">
    <location>
        <position position="73"/>
    </location>
</feature>
<dbReference type="PANTHER" id="PTHR43827">
    <property type="entry name" value="2,5-DIKETO-D-GLUCONIC ACID REDUCTASE"/>
    <property type="match status" value="1"/>
</dbReference>
<dbReference type="RefSeq" id="WP_115308437.1">
    <property type="nucleotide sequence ID" value="NZ_CP091516.1"/>
</dbReference>
<dbReference type="EMBL" id="UGJJ01000002">
    <property type="protein sequence ID" value="STR02521.1"/>
    <property type="molecule type" value="Genomic_DNA"/>
</dbReference>
<dbReference type="CDD" id="cd19133">
    <property type="entry name" value="AKR_AKR5F1"/>
    <property type="match status" value="1"/>
</dbReference>
<feature type="binding site" evidence="5">
    <location>
        <position position="106"/>
    </location>
    <ligand>
        <name>substrate</name>
    </ligand>
</feature>
<dbReference type="PRINTS" id="PR00069">
    <property type="entry name" value="ALDKETRDTASE"/>
</dbReference>
<feature type="domain" description="NADP-dependent oxidoreductase" evidence="7">
    <location>
        <begin position="21"/>
        <end position="256"/>
    </location>
</feature>
<dbReference type="PROSITE" id="PS00062">
    <property type="entry name" value="ALDOKETO_REDUCTASE_2"/>
    <property type="match status" value="1"/>
</dbReference>
<dbReference type="AlphaFoldDB" id="A0A377R1Z7"/>
<accession>A0A377R1Z7</accession>
<evidence type="ECO:0000256" key="1">
    <source>
        <dbReference type="ARBA" id="ARBA00007905"/>
    </source>
</evidence>
<evidence type="ECO:0000256" key="3">
    <source>
        <dbReference type="ARBA" id="ARBA00023002"/>
    </source>
</evidence>
<dbReference type="InterPro" id="IPR020471">
    <property type="entry name" value="AKR"/>
</dbReference>
<keyword evidence="2" id="KW-0521">NADP</keyword>
<dbReference type="PANTHER" id="PTHR43827:SF3">
    <property type="entry name" value="NADP-DEPENDENT OXIDOREDUCTASE DOMAIN-CONTAINING PROTEIN"/>
    <property type="match status" value="1"/>
</dbReference>
<dbReference type="Gene3D" id="3.20.20.100">
    <property type="entry name" value="NADP-dependent oxidoreductase domain"/>
    <property type="match status" value="1"/>
</dbReference>
<dbReference type="Proteomes" id="UP000254293">
    <property type="component" value="Unassembled WGS sequence"/>
</dbReference>
<dbReference type="Pfam" id="PF00248">
    <property type="entry name" value="Aldo_ket_red"/>
    <property type="match status" value="1"/>
</dbReference>
<name>A0A377R1Z7_9NEIS</name>
<dbReference type="InterPro" id="IPR023210">
    <property type="entry name" value="NADP_OxRdtase_dom"/>
</dbReference>
<evidence type="ECO:0000256" key="5">
    <source>
        <dbReference type="PIRSR" id="PIRSR000097-2"/>
    </source>
</evidence>
<feature type="active site" description="Proton donor" evidence="4">
    <location>
        <position position="48"/>
    </location>
</feature>
<dbReference type="InterPro" id="IPR036812">
    <property type="entry name" value="NAD(P)_OxRdtase_dom_sf"/>
</dbReference>
<dbReference type="InterPro" id="IPR018170">
    <property type="entry name" value="Aldo/ket_reductase_CS"/>
</dbReference>
<evidence type="ECO:0000256" key="2">
    <source>
        <dbReference type="ARBA" id="ARBA00022857"/>
    </source>
</evidence>
<evidence type="ECO:0000256" key="6">
    <source>
        <dbReference type="PIRSR" id="PIRSR000097-3"/>
    </source>
</evidence>
<protein>
    <submittedName>
        <fullName evidence="8">Uncharacterized oxidoreductase MSMEG_2408</fullName>
        <ecNumber evidence="8">1.-.-.-</ecNumber>
    </submittedName>
</protein>
<dbReference type="SUPFAM" id="SSF51430">
    <property type="entry name" value="NAD(P)-linked oxidoreductase"/>
    <property type="match status" value="1"/>
</dbReference>
<keyword evidence="9" id="KW-1185">Reference proteome</keyword>
<organism evidence="8 9">
    <name type="scientific">Kingella potus</name>
    <dbReference type="NCBI Taxonomy" id="265175"/>
    <lineage>
        <taxon>Bacteria</taxon>
        <taxon>Pseudomonadati</taxon>
        <taxon>Pseudomonadota</taxon>
        <taxon>Betaproteobacteria</taxon>
        <taxon>Neisseriales</taxon>
        <taxon>Neisseriaceae</taxon>
        <taxon>Kingella</taxon>
    </lineage>
</organism>
<gene>
    <name evidence="8" type="ORF">NCTC13336_01397</name>
</gene>
<dbReference type="PROSITE" id="PS00798">
    <property type="entry name" value="ALDOKETO_REDUCTASE_1"/>
    <property type="match status" value="1"/>
</dbReference>
<dbReference type="PROSITE" id="PS00063">
    <property type="entry name" value="ALDOKETO_REDUCTASE_3"/>
    <property type="match status" value="1"/>
</dbReference>
<evidence type="ECO:0000313" key="9">
    <source>
        <dbReference type="Proteomes" id="UP000254293"/>
    </source>
</evidence>
<sequence length="282" mass="31332">MQTVQLAHNIEIPILGFGVYQIAPEATEQAVIQAVAAGYRHIDTAQAYMNETEVGRGIARCGVARGELFVTTKVWVENAGEAAAEASLNRSFGRLGLDYLDLVLIHQPYGDTYGTWRVLERWQQAGRIRAIGVSNFTPDRAVDLGIFNRVMPQVNQIEINPFHQRVQQVAELQNAGIAVEAWAPFAEGKNGIFQNPVLVQIGQQYGKSPAQIITRWLVERGIIVLAKSAKPERMAENLNVFDFALSDEDKAAIATLDAGASQFFDHQTVERVRQVKEWVFNV</sequence>
<proteinExistence type="inferred from homology"/>
<comment type="similarity">
    <text evidence="1">Belongs to the aldo/keto reductase family.</text>
</comment>
<keyword evidence="3 8" id="KW-0560">Oxidoreductase</keyword>
<reference evidence="8 9" key="1">
    <citation type="submission" date="2018-06" db="EMBL/GenBank/DDBJ databases">
        <authorList>
            <consortium name="Pathogen Informatics"/>
            <person name="Doyle S."/>
        </authorList>
    </citation>
    <scope>NUCLEOTIDE SEQUENCE [LARGE SCALE GENOMIC DNA]</scope>
    <source>
        <strain evidence="8 9">NCTC13336</strain>
    </source>
</reference>
<dbReference type="EC" id="1.-.-.-" evidence="8"/>
<evidence type="ECO:0000313" key="8">
    <source>
        <dbReference type="EMBL" id="STR02521.1"/>
    </source>
</evidence>
<dbReference type="GO" id="GO:0016616">
    <property type="term" value="F:oxidoreductase activity, acting on the CH-OH group of donors, NAD or NADP as acceptor"/>
    <property type="evidence" value="ECO:0007669"/>
    <property type="project" value="UniProtKB-ARBA"/>
</dbReference>
<dbReference type="OrthoDB" id="9772407at2"/>
<dbReference type="FunFam" id="3.20.20.100:FF:000015">
    <property type="entry name" value="Oxidoreductase, aldo/keto reductase family"/>
    <property type="match status" value="1"/>
</dbReference>
<dbReference type="PIRSF" id="PIRSF000097">
    <property type="entry name" value="AKR"/>
    <property type="match status" value="1"/>
</dbReference>